<evidence type="ECO:0000313" key="10">
    <source>
        <dbReference type="EMBL" id="MDY7226781.1"/>
    </source>
</evidence>
<dbReference type="EMBL" id="JAXIVS010000003">
    <property type="protein sequence ID" value="MDY7226781.1"/>
    <property type="molecule type" value="Genomic_DNA"/>
</dbReference>
<feature type="transmembrane region" description="Helical" evidence="7">
    <location>
        <begin position="271"/>
        <end position="297"/>
    </location>
</feature>
<keyword evidence="5 7" id="KW-1133">Transmembrane helix</keyword>
<organism evidence="10 11">
    <name type="scientific">Hyalangium rubrum</name>
    <dbReference type="NCBI Taxonomy" id="3103134"/>
    <lineage>
        <taxon>Bacteria</taxon>
        <taxon>Pseudomonadati</taxon>
        <taxon>Myxococcota</taxon>
        <taxon>Myxococcia</taxon>
        <taxon>Myxococcales</taxon>
        <taxon>Cystobacterineae</taxon>
        <taxon>Archangiaceae</taxon>
        <taxon>Hyalangium</taxon>
    </lineage>
</organism>
<keyword evidence="4 7" id="KW-0812">Transmembrane</keyword>
<dbReference type="Pfam" id="PF02687">
    <property type="entry name" value="FtsX"/>
    <property type="match status" value="1"/>
</dbReference>
<dbReference type="InterPro" id="IPR003838">
    <property type="entry name" value="ABC3_permease_C"/>
</dbReference>
<reference evidence="10 11" key="1">
    <citation type="submission" date="2023-12" db="EMBL/GenBank/DDBJ databases">
        <title>the genome sequence of Hyalangium sp. s54d21.</title>
        <authorList>
            <person name="Zhang X."/>
        </authorList>
    </citation>
    <scope>NUCLEOTIDE SEQUENCE [LARGE SCALE GENOMIC DNA]</scope>
    <source>
        <strain evidence="11">s54d21</strain>
    </source>
</reference>
<comment type="caution">
    <text evidence="10">The sequence shown here is derived from an EMBL/GenBank/DDBJ whole genome shotgun (WGS) entry which is preliminary data.</text>
</comment>
<proteinExistence type="inferred from homology"/>
<evidence type="ECO:0000256" key="6">
    <source>
        <dbReference type="ARBA" id="ARBA00023136"/>
    </source>
</evidence>
<feature type="domain" description="MacB-like periplasmic core" evidence="9">
    <location>
        <begin position="19"/>
        <end position="244"/>
    </location>
</feature>
<dbReference type="Pfam" id="PF12704">
    <property type="entry name" value="MacB_PCD"/>
    <property type="match status" value="1"/>
</dbReference>
<evidence type="ECO:0000259" key="8">
    <source>
        <dbReference type="Pfam" id="PF02687"/>
    </source>
</evidence>
<dbReference type="Proteomes" id="UP001291309">
    <property type="component" value="Unassembled WGS sequence"/>
</dbReference>
<dbReference type="InterPro" id="IPR025857">
    <property type="entry name" value="MacB_PCD"/>
</dbReference>
<accession>A0ABU5H0E0</accession>
<name>A0ABU5H0E0_9BACT</name>
<comment type="subcellular location">
    <subcellularLocation>
        <location evidence="1">Cell membrane</location>
        <topology evidence="1">Multi-pass membrane protein</topology>
    </subcellularLocation>
</comment>
<dbReference type="InterPro" id="IPR051447">
    <property type="entry name" value="Lipoprotein-release_system"/>
</dbReference>
<feature type="domain" description="ABC3 transporter permease C-terminal" evidence="8">
    <location>
        <begin position="275"/>
        <end position="400"/>
    </location>
</feature>
<dbReference type="PANTHER" id="PTHR30489:SF0">
    <property type="entry name" value="LIPOPROTEIN-RELEASING SYSTEM TRANSMEMBRANE PROTEIN LOLE"/>
    <property type="match status" value="1"/>
</dbReference>
<keyword evidence="3" id="KW-1003">Cell membrane</keyword>
<keyword evidence="6 7" id="KW-0472">Membrane</keyword>
<keyword evidence="11" id="KW-1185">Reference proteome</keyword>
<evidence type="ECO:0000259" key="9">
    <source>
        <dbReference type="Pfam" id="PF12704"/>
    </source>
</evidence>
<evidence type="ECO:0000256" key="2">
    <source>
        <dbReference type="ARBA" id="ARBA00005236"/>
    </source>
</evidence>
<dbReference type="PANTHER" id="PTHR30489">
    <property type="entry name" value="LIPOPROTEIN-RELEASING SYSTEM TRANSMEMBRANE PROTEIN LOLE"/>
    <property type="match status" value="1"/>
</dbReference>
<protein>
    <submittedName>
        <fullName evidence="10">FtsX-like permease family protein</fullName>
    </submittedName>
</protein>
<evidence type="ECO:0000256" key="4">
    <source>
        <dbReference type="ARBA" id="ARBA00022692"/>
    </source>
</evidence>
<evidence type="ECO:0000256" key="7">
    <source>
        <dbReference type="SAM" id="Phobius"/>
    </source>
</evidence>
<dbReference type="RefSeq" id="WP_321545505.1">
    <property type="nucleotide sequence ID" value="NZ_JAXIVS010000003.1"/>
</dbReference>
<feature type="transmembrane region" description="Helical" evidence="7">
    <location>
        <begin position="371"/>
        <end position="390"/>
    </location>
</feature>
<evidence type="ECO:0000313" key="11">
    <source>
        <dbReference type="Proteomes" id="UP001291309"/>
    </source>
</evidence>
<evidence type="ECO:0000256" key="3">
    <source>
        <dbReference type="ARBA" id="ARBA00022475"/>
    </source>
</evidence>
<gene>
    <name evidence="10" type="ORF">SYV04_10295</name>
</gene>
<evidence type="ECO:0000256" key="5">
    <source>
        <dbReference type="ARBA" id="ARBA00022989"/>
    </source>
</evidence>
<feature type="transmembrane region" description="Helical" evidence="7">
    <location>
        <begin position="318"/>
        <end position="351"/>
    </location>
</feature>
<evidence type="ECO:0000256" key="1">
    <source>
        <dbReference type="ARBA" id="ARBA00004651"/>
    </source>
</evidence>
<comment type="similarity">
    <text evidence="2">Belongs to the ABC-4 integral membrane protein family. LolC/E subfamily.</text>
</comment>
<sequence length="407" mass="43313">MSPFPRLAVRNVARNRRRSLVTLAAVLLGVTAVLVTRGITDGFLRLMVDDVVRGRTGALQIHSVGYMASVDALPLEPNMAYDEALLSRVRAVPGVTGVSGRLVFAGLVSNGVSQTTFIGRGLDVAHEREAVPRFGFEVRTGGRVLATPDYAHALLGSELARSFQAEPSARVTLAASSPRGRANSLDVSVEGLSESSLPFENKRVVTVPLKLAQDLLGMEGRVTEVAVAVEDLGDLDRVAEDLRAALGPGYEVHTWQELQPFVRDIIRRQKFVLAIISTILFVIILTGIINTMLMSVFERVREVGTMLAVGVRRHQVLGLFLLEAVVLGLVGALAGMGLGSVIVGVLGVRGIPMENLGTGGPTLLRPELDPSFAGLTCAVAVVGAVIAAAWPAWRASRLNPVDALRSN</sequence>